<dbReference type="InterPro" id="IPR001128">
    <property type="entry name" value="Cyt_P450"/>
</dbReference>
<comment type="caution">
    <text evidence="3">The sequence shown here is derived from an EMBL/GenBank/DDBJ whole genome shotgun (WGS) entry which is preliminary data.</text>
</comment>
<evidence type="ECO:0000256" key="2">
    <source>
        <dbReference type="ARBA" id="ARBA00010617"/>
    </source>
</evidence>
<dbReference type="Proteomes" id="UP001500074">
    <property type="component" value="Unassembled WGS sequence"/>
</dbReference>
<evidence type="ECO:0000313" key="3">
    <source>
        <dbReference type="EMBL" id="GAA5174633.1"/>
    </source>
</evidence>
<dbReference type="RefSeq" id="WP_051907407.1">
    <property type="nucleotide sequence ID" value="NZ_BAABKI010000018.1"/>
</dbReference>
<accession>A0ABP9RBT4</accession>
<dbReference type="InterPro" id="IPR036396">
    <property type="entry name" value="Cyt_P450_sf"/>
</dbReference>
<dbReference type="SUPFAM" id="SSF48264">
    <property type="entry name" value="Cytochrome P450"/>
    <property type="match status" value="1"/>
</dbReference>
<evidence type="ECO:0000313" key="4">
    <source>
        <dbReference type="Proteomes" id="UP001500074"/>
    </source>
</evidence>
<protein>
    <submittedName>
        <fullName evidence="3">Fatty-acid peroxygenase</fullName>
    </submittedName>
</protein>
<dbReference type="EMBL" id="BAABKI010000018">
    <property type="protein sequence ID" value="GAA5174633.1"/>
    <property type="molecule type" value="Genomic_DNA"/>
</dbReference>
<gene>
    <name evidence="3" type="primary">cypC</name>
    <name evidence="3" type="ORF">GCM10023342_16060</name>
</gene>
<dbReference type="InterPro" id="IPR002401">
    <property type="entry name" value="Cyt_P450_E_grp-I"/>
</dbReference>
<dbReference type="Pfam" id="PF00067">
    <property type="entry name" value="p450"/>
    <property type="match status" value="1"/>
</dbReference>
<comment type="similarity">
    <text evidence="2">Belongs to the cytochrome P450 family.</text>
</comment>
<comment type="cofactor">
    <cofactor evidence="1">
        <name>heme</name>
        <dbReference type="ChEBI" id="CHEBI:30413"/>
    </cofactor>
</comment>
<name>A0ABP9RBT4_9GAMM</name>
<dbReference type="PRINTS" id="PR00463">
    <property type="entry name" value="EP450I"/>
</dbReference>
<dbReference type="Gene3D" id="1.10.630.10">
    <property type="entry name" value="Cytochrome P450"/>
    <property type="match status" value="1"/>
</dbReference>
<proteinExistence type="inferred from homology"/>
<reference evidence="4" key="1">
    <citation type="journal article" date="2019" name="Int. J. Syst. Evol. Microbiol.">
        <title>The Global Catalogue of Microorganisms (GCM) 10K type strain sequencing project: providing services to taxonomists for standard genome sequencing and annotation.</title>
        <authorList>
            <consortium name="The Broad Institute Genomics Platform"/>
            <consortium name="The Broad Institute Genome Sequencing Center for Infectious Disease"/>
            <person name="Wu L."/>
            <person name="Ma J."/>
        </authorList>
    </citation>
    <scope>NUCLEOTIDE SEQUENCE [LARGE SCALE GENOMIC DNA]</scope>
    <source>
        <strain evidence="4">JCM 18472</strain>
    </source>
</reference>
<dbReference type="PANTHER" id="PTHR46696:SF1">
    <property type="entry name" value="CYTOCHROME P450 YJIB-RELATED"/>
    <property type="match status" value="1"/>
</dbReference>
<sequence length="430" mass="49298">MTTIPRDGKLDSSLSLLREGNHFIPRRCQRLRSDIFQTRLLFEPTLCLHGEAAARLFYDQSRFTREGAAPGMLKKTLFGEGGVQGLDGEAHRIRKQLFMSLMTAANIRELAELATEEWRVAIDAWQRRDQVVFFHAVQEIHLRAACRWADLPLCEAEVVKHCADIAAMIDGAGGGVGWRYWRARRARIRSEAWIGDLVERIRAGRLEVDKERALSRVCWHQDADGQLLDTQTAAVEVLNLIRPTVAIARYVTFAALALHEHPEWRQSLPTDAALLDAFVQEVRRYYSFFPFLAARVRADFTWQGYHFPRGTRVLLDLFGTNRDPRSWREPDTFQGDRFLREAANAYNFIPQGGDEHATHHRCPGEWFTEALIKVAIEQLLTRMRYRVPSQALDIDWSRTPIIPTSRFVIDQVQALPYGQADPTTGEMQES</sequence>
<keyword evidence="4" id="KW-1185">Reference proteome</keyword>
<evidence type="ECO:0000256" key="1">
    <source>
        <dbReference type="ARBA" id="ARBA00001971"/>
    </source>
</evidence>
<dbReference type="PANTHER" id="PTHR46696">
    <property type="entry name" value="P450, PUTATIVE (EUROFUNG)-RELATED"/>
    <property type="match status" value="1"/>
</dbReference>
<organism evidence="3 4">
    <name type="scientific">Modicisalibacter zincidurans</name>
    <dbReference type="NCBI Taxonomy" id="1178777"/>
    <lineage>
        <taxon>Bacteria</taxon>
        <taxon>Pseudomonadati</taxon>
        <taxon>Pseudomonadota</taxon>
        <taxon>Gammaproteobacteria</taxon>
        <taxon>Oceanospirillales</taxon>
        <taxon>Halomonadaceae</taxon>
        <taxon>Modicisalibacter</taxon>
    </lineage>
</organism>
<dbReference type="CDD" id="cd11067">
    <property type="entry name" value="CYP152"/>
    <property type="match status" value="1"/>
</dbReference>